<evidence type="ECO:0000256" key="3">
    <source>
        <dbReference type="ARBA" id="ARBA00022448"/>
    </source>
</evidence>
<dbReference type="Gene3D" id="3.40.190.10">
    <property type="entry name" value="Periplasmic binding protein-like II"/>
    <property type="match status" value="1"/>
</dbReference>
<comment type="caution">
    <text evidence="7">The sequence shown here is derived from an EMBL/GenBank/DDBJ whole genome shotgun (WGS) entry which is preliminary data.</text>
</comment>
<evidence type="ECO:0000313" key="7">
    <source>
        <dbReference type="EMBL" id="GFE25826.1"/>
    </source>
</evidence>
<dbReference type="GO" id="GO:0042597">
    <property type="term" value="C:periplasmic space"/>
    <property type="evidence" value="ECO:0007669"/>
    <property type="project" value="UniProtKB-ARBA"/>
</dbReference>
<dbReference type="Gene3D" id="3.10.105.10">
    <property type="entry name" value="Dipeptide-binding Protein, Domain 3"/>
    <property type="match status" value="1"/>
</dbReference>
<dbReference type="Gene3D" id="3.90.76.10">
    <property type="entry name" value="Dipeptide-binding Protein, Domain 1"/>
    <property type="match status" value="1"/>
</dbReference>
<gene>
    <name evidence="7" type="ORF">Sliba_62790</name>
</gene>
<keyword evidence="7" id="KW-0449">Lipoprotein</keyword>
<feature type="domain" description="Solute-binding protein family 5" evidence="6">
    <location>
        <begin position="107"/>
        <end position="471"/>
    </location>
</feature>
<dbReference type="GO" id="GO:0030313">
    <property type="term" value="C:cell envelope"/>
    <property type="evidence" value="ECO:0007669"/>
    <property type="project" value="UniProtKB-SubCell"/>
</dbReference>
<dbReference type="EMBL" id="BLIP01000002">
    <property type="protein sequence ID" value="GFE25826.1"/>
    <property type="molecule type" value="Genomic_DNA"/>
</dbReference>
<accession>A0A640TUI5</accession>
<dbReference type="InterPro" id="IPR000914">
    <property type="entry name" value="SBP_5_dom"/>
</dbReference>
<evidence type="ECO:0000256" key="5">
    <source>
        <dbReference type="SAM" id="MobiDB-lite"/>
    </source>
</evidence>
<feature type="compositionally biased region" description="Basic and acidic residues" evidence="5">
    <location>
        <begin position="13"/>
        <end position="24"/>
    </location>
</feature>
<name>A0A640TUI5_STRNI</name>
<dbReference type="Pfam" id="PF00496">
    <property type="entry name" value="SBP_bac_5"/>
    <property type="match status" value="1"/>
</dbReference>
<sequence>MQHPTTAAASPPRPDRHDPEREDRLVRKRDQWLAAPIGAGLATALLAVAGCGTDDSEAAGNGEPVVMGMTDKVVSTDPAAGYEPGSWLLFNNVFQSLLSFPKGGTTPEPEAAERCGFTDRESKVYRCTLKGGLTFSNGDKLTSKDVKYSFDRTRRIKDKSGPAVMFSALDKVETPDSKTVVFHLKSPDATFPMKIASGAGSIVDHAEYPADRLRTDGKAVGSGVYTLKDYSSQKAVFAVNGSYKGPAKVKNSGMTVKFFNAADKLKKAVEGGDVDVAYRGLSMKDIAALNNASLEQQHGTQVVEGASAEVMHLVFNLKDPVAGKLGVRKAIAYLLDRSTLVRDVYQRTAVPLYSIVPAGITGHSTSFFNTYGDRPKPDKAKDALRSAGLNGKVRLTLWATPDRYGPGTVPAFEEIAQQLNASGLFDAKVRTLPTKEYEQGMADGKFGVYVKGWIPDYPDPDNFTAPFFGKDSVVANNYTSPTITGQLLPKTADQPNRGATKDHFRELQDIVAEDVPMIPIWQGKQYAVARDGVSGLQWTLDPSTVFRFWEISKATDA</sequence>
<evidence type="ECO:0000256" key="1">
    <source>
        <dbReference type="ARBA" id="ARBA00004196"/>
    </source>
</evidence>
<keyword evidence="4" id="KW-0732">Signal</keyword>
<dbReference type="PIRSF" id="PIRSF002741">
    <property type="entry name" value="MppA"/>
    <property type="match status" value="1"/>
</dbReference>
<dbReference type="SUPFAM" id="SSF53850">
    <property type="entry name" value="Periplasmic binding protein-like II"/>
    <property type="match status" value="1"/>
</dbReference>
<dbReference type="InterPro" id="IPR030678">
    <property type="entry name" value="Peptide/Ni-bd"/>
</dbReference>
<dbReference type="GO" id="GO:1904680">
    <property type="term" value="F:peptide transmembrane transporter activity"/>
    <property type="evidence" value="ECO:0007669"/>
    <property type="project" value="TreeGrafter"/>
</dbReference>
<comment type="subcellular location">
    <subcellularLocation>
        <location evidence="1">Cell envelope</location>
    </subcellularLocation>
</comment>
<dbReference type="InterPro" id="IPR039424">
    <property type="entry name" value="SBP_5"/>
</dbReference>
<evidence type="ECO:0000256" key="2">
    <source>
        <dbReference type="ARBA" id="ARBA00005695"/>
    </source>
</evidence>
<protein>
    <submittedName>
        <fullName evidence="7">Solute-binding transport lipoprotein</fullName>
    </submittedName>
</protein>
<evidence type="ECO:0000259" key="6">
    <source>
        <dbReference type="Pfam" id="PF00496"/>
    </source>
</evidence>
<comment type="similarity">
    <text evidence="2">Belongs to the bacterial solute-binding protein 5 family.</text>
</comment>
<dbReference type="PANTHER" id="PTHR30290">
    <property type="entry name" value="PERIPLASMIC BINDING COMPONENT OF ABC TRANSPORTER"/>
    <property type="match status" value="1"/>
</dbReference>
<dbReference type="GO" id="GO:0043190">
    <property type="term" value="C:ATP-binding cassette (ABC) transporter complex"/>
    <property type="evidence" value="ECO:0007669"/>
    <property type="project" value="InterPro"/>
</dbReference>
<dbReference type="Proteomes" id="UP000429552">
    <property type="component" value="Unassembled WGS sequence"/>
</dbReference>
<dbReference type="GO" id="GO:0015833">
    <property type="term" value="P:peptide transport"/>
    <property type="evidence" value="ECO:0007669"/>
    <property type="project" value="TreeGrafter"/>
</dbReference>
<reference evidence="7 8" key="1">
    <citation type="submission" date="2019-12" db="EMBL/GenBank/DDBJ databases">
        <title>Whole genome shotgun sequence of Streptomyces libani subsp. libani NBRC 13452.</title>
        <authorList>
            <person name="Ichikawa N."/>
            <person name="Kimura A."/>
            <person name="Kitahashi Y."/>
            <person name="Komaki H."/>
            <person name="Tamura T."/>
        </authorList>
    </citation>
    <scope>NUCLEOTIDE SEQUENCE [LARGE SCALE GENOMIC DNA]</scope>
    <source>
        <strain evidence="7 8">NBRC 13452</strain>
    </source>
</reference>
<keyword evidence="3" id="KW-0813">Transport</keyword>
<organism evidence="7 8">
    <name type="scientific">Streptomyces nigrescens</name>
    <dbReference type="NCBI Taxonomy" id="1920"/>
    <lineage>
        <taxon>Bacteria</taxon>
        <taxon>Bacillati</taxon>
        <taxon>Actinomycetota</taxon>
        <taxon>Actinomycetes</taxon>
        <taxon>Kitasatosporales</taxon>
        <taxon>Streptomycetaceae</taxon>
        <taxon>Streptomyces</taxon>
    </lineage>
</organism>
<evidence type="ECO:0000256" key="4">
    <source>
        <dbReference type="ARBA" id="ARBA00022729"/>
    </source>
</evidence>
<evidence type="ECO:0000313" key="8">
    <source>
        <dbReference type="Proteomes" id="UP000429552"/>
    </source>
</evidence>
<dbReference type="AlphaFoldDB" id="A0A640TUI5"/>
<dbReference type="PANTHER" id="PTHR30290:SF10">
    <property type="entry name" value="PERIPLASMIC OLIGOPEPTIDE-BINDING PROTEIN-RELATED"/>
    <property type="match status" value="1"/>
</dbReference>
<proteinExistence type="inferred from homology"/>
<feature type="region of interest" description="Disordered" evidence="5">
    <location>
        <begin position="1"/>
        <end position="24"/>
    </location>
</feature>